<dbReference type="UniPathway" id="UPA00011"/>
<dbReference type="InterPro" id="IPR036736">
    <property type="entry name" value="ACP-like_sf"/>
</dbReference>
<dbReference type="Pfam" id="PF13193">
    <property type="entry name" value="AMP-binding_C"/>
    <property type="match status" value="3"/>
</dbReference>
<dbReference type="NCBIfam" id="NF003417">
    <property type="entry name" value="PRK04813.1"/>
    <property type="match status" value="3"/>
</dbReference>
<dbReference type="PROSITE" id="PS50075">
    <property type="entry name" value="CARRIER"/>
    <property type="match status" value="3"/>
</dbReference>
<comment type="cofactor">
    <cofactor evidence="1">
        <name>pantetheine 4'-phosphate</name>
        <dbReference type="ChEBI" id="CHEBI:47942"/>
    </cofactor>
</comment>
<organism evidence="8 9">
    <name type="scientific">Mycobacterium kansasii 662</name>
    <dbReference type="NCBI Taxonomy" id="1299326"/>
    <lineage>
        <taxon>Bacteria</taxon>
        <taxon>Bacillati</taxon>
        <taxon>Actinomycetota</taxon>
        <taxon>Actinomycetes</taxon>
        <taxon>Mycobacteriales</taxon>
        <taxon>Mycobacteriaceae</taxon>
        <taxon>Mycobacterium</taxon>
    </lineage>
</organism>
<dbReference type="SMART" id="SM01294">
    <property type="entry name" value="PKS_PP_betabranch"/>
    <property type="match status" value="2"/>
</dbReference>
<dbReference type="CDD" id="cd05930">
    <property type="entry name" value="A_NRPS"/>
    <property type="match status" value="2"/>
</dbReference>
<dbReference type="FunFam" id="3.40.50.980:FF:000001">
    <property type="entry name" value="Non-ribosomal peptide synthetase"/>
    <property type="match status" value="3"/>
</dbReference>
<dbReference type="GO" id="GO:0072330">
    <property type="term" value="P:monocarboxylic acid biosynthetic process"/>
    <property type="evidence" value="ECO:0007669"/>
    <property type="project" value="UniProtKB-ARBA"/>
</dbReference>
<dbReference type="Gene3D" id="3.30.559.10">
    <property type="entry name" value="Chloramphenicol acetyltransferase-like domain"/>
    <property type="match status" value="5"/>
</dbReference>
<dbReference type="InterPro" id="IPR010060">
    <property type="entry name" value="NRPS_synth"/>
</dbReference>
<accession>X7ZP92</accession>
<name>X7ZP92_MYCKA</name>
<dbReference type="EMBL" id="JAOA01000001">
    <property type="protein sequence ID" value="EUA21407.1"/>
    <property type="molecule type" value="Genomic_DNA"/>
</dbReference>
<dbReference type="Gene3D" id="2.30.38.10">
    <property type="entry name" value="Luciferase, Domain 3"/>
    <property type="match status" value="1"/>
</dbReference>
<gene>
    <name evidence="8" type="ORF">I545_1566</name>
</gene>
<evidence type="ECO:0000313" key="8">
    <source>
        <dbReference type="EMBL" id="EUA21407.1"/>
    </source>
</evidence>
<dbReference type="Gene3D" id="3.30.559.30">
    <property type="entry name" value="Nonribosomal peptide synthetase, condensation domain"/>
    <property type="match status" value="5"/>
</dbReference>
<dbReference type="SUPFAM" id="SSF56801">
    <property type="entry name" value="Acetyl-CoA synthetase-like"/>
    <property type="match status" value="3"/>
</dbReference>
<dbReference type="GO" id="GO:0005829">
    <property type="term" value="C:cytosol"/>
    <property type="evidence" value="ECO:0007669"/>
    <property type="project" value="TreeGrafter"/>
</dbReference>
<dbReference type="SMART" id="SM00823">
    <property type="entry name" value="PKS_PP"/>
    <property type="match status" value="3"/>
</dbReference>
<feature type="domain" description="Carrier" evidence="7">
    <location>
        <begin position="3097"/>
        <end position="3171"/>
    </location>
</feature>
<evidence type="ECO:0000256" key="1">
    <source>
        <dbReference type="ARBA" id="ARBA00001957"/>
    </source>
</evidence>
<dbReference type="CDD" id="cd19540">
    <property type="entry name" value="LCL_NRPS-like"/>
    <property type="match status" value="2"/>
</dbReference>
<evidence type="ECO:0000259" key="7">
    <source>
        <dbReference type="PROSITE" id="PS50075"/>
    </source>
</evidence>
<comment type="similarity">
    <text evidence="2">Belongs to the ATP-dependent AMP-binding enzyme family.</text>
</comment>
<evidence type="ECO:0000256" key="3">
    <source>
        <dbReference type="ARBA" id="ARBA00022450"/>
    </source>
</evidence>
<dbReference type="PANTHER" id="PTHR45527">
    <property type="entry name" value="NONRIBOSOMAL PEPTIDE SYNTHETASE"/>
    <property type="match status" value="1"/>
</dbReference>
<keyword evidence="8" id="KW-0436">Ligase</keyword>
<dbReference type="GO" id="GO:0044550">
    <property type="term" value="P:secondary metabolite biosynthetic process"/>
    <property type="evidence" value="ECO:0007669"/>
    <property type="project" value="UniProtKB-ARBA"/>
</dbReference>
<dbReference type="InterPro" id="IPR001242">
    <property type="entry name" value="Condensation_dom"/>
</dbReference>
<evidence type="ECO:0000256" key="5">
    <source>
        <dbReference type="ARBA" id="ARBA00022737"/>
    </source>
</evidence>
<dbReference type="PANTHER" id="PTHR45527:SF1">
    <property type="entry name" value="FATTY ACID SYNTHASE"/>
    <property type="match status" value="1"/>
</dbReference>
<dbReference type="Gene3D" id="3.40.50.12780">
    <property type="entry name" value="N-terminal domain of ligase-like"/>
    <property type="match status" value="2"/>
</dbReference>
<dbReference type="Gene3D" id="1.10.1200.10">
    <property type="entry name" value="ACP-like"/>
    <property type="match status" value="3"/>
</dbReference>
<dbReference type="GO" id="GO:0017000">
    <property type="term" value="P:antibiotic biosynthetic process"/>
    <property type="evidence" value="ECO:0007669"/>
    <property type="project" value="UniProtKB-KW"/>
</dbReference>
<dbReference type="GO" id="GO:0008610">
    <property type="term" value="P:lipid biosynthetic process"/>
    <property type="evidence" value="ECO:0007669"/>
    <property type="project" value="UniProtKB-ARBA"/>
</dbReference>
<dbReference type="GO" id="GO:0043041">
    <property type="term" value="P:amino acid activation for nonribosomal peptide biosynthetic process"/>
    <property type="evidence" value="ECO:0007669"/>
    <property type="project" value="TreeGrafter"/>
</dbReference>
<comment type="caution">
    <text evidence="8">The sequence shown here is derived from an EMBL/GenBank/DDBJ whole genome shotgun (WGS) entry which is preliminary data.</text>
</comment>
<feature type="domain" description="Carrier" evidence="7">
    <location>
        <begin position="2023"/>
        <end position="2098"/>
    </location>
</feature>
<evidence type="ECO:0000313" key="9">
    <source>
        <dbReference type="Proteomes" id="UP000020561"/>
    </source>
</evidence>
<dbReference type="InterPro" id="IPR010071">
    <property type="entry name" value="AA_adenyl_dom"/>
</dbReference>
<evidence type="ECO:0000256" key="2">
    <source>
        <dbReference type="ARBA" id="ARBA00006432"/>
    </source>
</evidence>
<dbReference type="InterPro" id="IPR020845">
    <property type="entry name" value="AMP-binding_CS"/>
</dbReference>
<dbReference type="InterPro" id="IPR009081">
    <property type="entry name" value="PP-bd_ACP"/>
</dbReference>
<dbReference type="SUPFAM" id="SSF47336">
    <property type="entry name" value="ACP-like"/>
    <property type="match status" value="3"/>
</dbReference>
<dbReference type="PROSITE" id="PS00455">
    <property type="entry name" value="AMP_BINDING"/>
    <property type="match status" value="3"/>
</dbReference>
<dbReference type="EC" id="6.1.1.13" evidence="8"/>
<keyword evidence="3" id="KW-0596">Phosphopantetheine</keyword>
<dbReference type="GO" id="GO:0031177">
    <property type="term" value="F:phosphopantetheine binding"/>
    <property type="evidence" value="ECO:0007669"/>
    <property type="project" value="InterPro"/>
</dbReference>
<dbReference type="PROSITE" id="PS00012">
    <property type="entry name" value="PHOSPHOPANTETHEINE"/>
    <property type="match status" value="3"/>
</dbReference>
<dbReference type="SUPFAM" id="SSF52777">
    <property type="entry name" value="CoA-dependent acyltransferases"/>
    <property type="match status" value="10"/>
</dbReference>
<dbReference type="GO" id="GO:0016874">
    <property type="term" value="F:ligase activity"/>
    <property type="evidence" value="ECO:0007669"/>
    <property type="project" value="UniProtKB-KW"/>
</dbReference>
<dbReference type="Pfam" id="PF00501">
    <property type="entry name" value="AMP-binding"/>
    <property type="match status" value="3"/>
</dbReference>
<feature type="domain" description="Carrier" evidence="7">
    <location>
        <begin position="966"/>
        <end position="1041"/>
    </location>
</feature>
<protein>
    <submittedName>
        <fullName evidence="8">D-alanine--poly(Phosphoribitol) ligase, subunit 1</fullName>
        <ecNumber evidence="8">6.1.1.13</ecNumber>
    </submittedName>
</protein>
<dbReference type="Gene3D" id="3.30.300.30">
    <property type="match status" value="3"/>
</dbReference>
<keyword evidence="4" id="KW-0597">Phosphoprotein</keyword>
<evidence type="ECO:0000256" key="6">
    <source>
        <dbReference type="ARBA" id="ARBA00023194"/>
    </source>
</evidence>
<dbReference type="FunFam" id="1.10.1200.10:FF:000005">
    <property type="entry name" value="Nonribosomal peptide synthetase 1"/>
    <property type="match status" value="1"/>
</dbReference>
<dbReference type="Gene3D" id="3.40.50.980">
    <property type="match status" value="2"/>
</dbReference>
<dbReference type="InterPro" id="IPR042099">
    <property type="entry name" value="ANL_N_sf"/>
</dbReference>
<evidence type="ECO:0000256" key="4">
    <source>
        <dbReference type="ARBA" id="ARBA00022553"/>
    </source>
</evidence>
<dbReference type="FunFam" id="3.40.50.12780:FF:000012">
    <property type="entry name" value="Non-ribosomal peptide synthetase"/>
    <property type="match status" value="3"/>
</dbReference>
<keyword evidence="5" id="KW-0677">Repeat</keyword>
<dbReference type="NCBIfam" id="TIGR01733">
    <property type="entry name" value="AA-adenyl-dom"/>
    <property type="match status" value="3"/>
</dbReference>
<dbReference type="Pfam" id="PF00668">
    <property type="entry name" value="Condensation"/>
    <property type="match status" value="5"/>
</dbReference>
<sequence length="4082" mass="438004">MEPDGRTFPVTQAQLGIWLWQQTGRSAVEWQVGQFLIIDGVVDPDLIGQSIRQVIAEAEPLRVAFSEIGGRVFQTPFHYPDFEIPVHDLRCSQRPVQEAYRLASTIQQAPMSPAGPLFRFALFQTQPEEFYLFICVHHLVLDGFTITILAERISSVYSALAAGKPVAPAYFGSLEDLVRCESNYEASSEYSDDEHYWRQNIPSESGQDNWFSQENADCDSYTASVPVQLDPDVLARVHELSRVLGIRQSSIITAACALLVGSCCIDGSEVVLDFPVSRRTTRESKFLPGMLSGVLPLVLKASSGSGAADFCRHVDLQIQEALRHQRFPVHTLDHKTQNVRNTGRVSVNFIPAANRLTFNGAAARAFYTTVAHVDYFGLYFIKDDDGLFLRTVGAGRPFSDFGVADLAARLERVLVAVTADPGRRLSSVDVVGVDEHARLVRWGNWAALAAGGVSAAVSVPQLWQAQVGRTPRAVALVCGATSTSWTYGQVDAAANRLARWLVGRGVGAGDVVALVGRRCAQAVIAIVAVWKTGAAYLPIDAAHPRARVKFMLDDAKPVVAVCTAGFGQRLDGLGVQVIEVDDPAIATQPADPLPEPEAANLAYLIYTSGTTGTPKAVAITHHNITELFAGLHPDLQPLPGQVWAQCHSHAFDVSVWEMWSALLHGGRLVIVPDEVTRSPTELLGLLADEGVRVLCQTPSAWYALQAAYSAHPKLGSHLRLEAVVVAGEALDPPRLKRWWGRFGGRTRLVNAYGPTEATVYASFRRILEADIGSAASPIGVPLSGAVLLVLDRWLRPVPVGVVGELYVAGSGVGLGYWGRSGLTASRFVACPFGGVGGKRMYRTGDVVRWGGDGQLQYVGRVDEQVKIRGYRVEPGEVAAALLQVEGVQQAVVVVREDRPGDRRLVGYVTGAVDGVAVRARVASRLPHFMVPAVVVVVQGLPLTVNGKLDTRALPAPSYGQVERYRAPATPVEAVLAGIYAQVLGLDQVGVDDSFFDLGGDSLLAMRVIAALNDALDVGLSVRALFEAPTVAGLASWVGGAARRGGPLVAGVRPAVVPLSFAQSRLWFIDQVQGPSPVYHMAWAVRLRGRLDVAALGAAWADVVGRHESLRTVFSAVAGVPQQVVVPVERVRLGWRVVDAGGWTAGRVGQAVAAVVGRCFDLATEIPVRVQLLVVGEREYVLVVVVHHIAADGWSVAALAADLSVAYASRCGGRAPRWAPLAVQYVDYTLWQRANLGELSDSGSAIAAQLVFWEKALAGMPERLELPTDRPYPQVADYRGDQVVVVWSAELQQRVARVAREHRASSFMVVQAALSVLLSQLCASSDVAVGFAVAGRGDPALDGLVGFFVNTLVLRVHVEGDPSFAELLAQVRARSLAAFEHQDVPFEALVERLNPARSLAYHPLIQVLVAWQNFAGGADFAGGLRLGDVQVSSLPVRTHTARMDLVFSLAESFTETGGPAGINGVVEFRTDVFDAASIEMLVKRLERVLVAVTADPGRRLSSVDVVGVDEHARLVRWGNWAALAAGGVSAAVSVPQLWQAQVGRTPRAVALVCGATSTSWTYGQVDAAANRLARWLVGRGVGAGDVVALVGRRCAQAVIAIVAVWKTGAAYLPIDAAHPRARVKFMLDDAKPVVAVCTAGFGQRLDGLGVQVIEVDDPAIATQPADPLPEPEAANLAYLIYTSGTTGTPKAVAITHHNITQLFTAPNASILAAGQAVTQCHSYGFDVSVWEMWSALLHGGRLVIVPEEVTRSPTDFHNLLTSEHVDVLTQTPSAAAMLSTDGLESTALVVAGEACPADLVDRWAPGRIMINAYGPTETWYVSMSAPLRPGSGPPPIGVPLSGAVLLVLDRWLRPVPVGVVGELYVAGSGVGLGYWGRSGLTASRFVACPFGGVGGKRMYRTGDVVRWGGDGQLQYVGRVDEQVKIRGYRVEPGEVAAALLQVEGVQQAVVVVREDRPGDRRLVGYVTGAVDGVAVRARVASRLPHFMVPAVVVVVQGLPLTVNGKLDTRALPAPSYGQVERYRAPATPVEAVLAGIYAQVLGLDQVGVDDSFFDLGGDSLLAMRVIAALNDALDVGLSVRALFEAPTVAGLASWVGGAARRGGPLVAGVRPAVVPLSFAQSRLWFIDQVQGPSPVYHMAWAVRLRGRLDVAALGAAWADVVGRHESLRTVFSAVAGVPQQVVVPVERVRLGWRVVDAGGWTAGRVGQAVAAVVGRCFDLATEIPVRVQLLVVGEREYVLVVVVHHIAADGWSVAALAADLSVAYASRCGGRAPRWAPLAVQYVDYTLWQRANLGELSDSGSAIAAQLVFWEKALAGMPERLELPTDRPYPQVADYRGDQVVVVWSAELQQRVARVAREHRASSFMVVQAALSVLLSQLCASSDVAVGFAVAGRGDPALDGLVGFFVNTLVLRVHVEGDPSFAELLAQVRARSLAAFEHQDVPFEALVERLNPARSLAYHPLIQVLVAWQNFAGGADFAGGLRLGDVQVSSLPVRTHTARMDLVFSLAESFTETGGPAGINGVVEFRTDVFDAASIEMLVKRLERVLVAVTADPGRRLSSVDVVGVDEHARLVRWGNWAALAAGGVSAAVSVPQLWQAQVGRTPRAVALVCGATSTSWTYGQVDAAANRLARWLVGRGVGAGDVVALVGRRCAQAVIAIVAVWKTGAAYLPIDAAHPRARVKFMLDDAKPVVAVCTAGFGQRLDGLGVQVIEVDDPAIATQPADPLPEPEAANLAYLIYTSGTTGTPKAVAITHHNITELFAGLHPDLQPLPGQVWAQCHSHAFDVSVWEMWSALLHGGRLVIVPDEVTRSPTELLGLLADEGVRVLCQTPSAWYALQAAYSAHPKLGSHLRLEAVVVAGEALDPPRLKRWWGRFGGRTRLVNAYGPTEATVYASFRRILEADIGSAASPIGVPLSGAVLLVLDRWLRPVPVGVVGELYVAGSGVGLGYWGRSGLTASRFVACPFGGVGGKRMYRTGDVVRWGGDGQLQYVGRVDEQVKIRGYRVEPGEVAAALLQVEGVQQAVVVVREDRPGDRRLVGYVTGAVDGVAVRARVASRLPHFMVPAVVVVVQGLPLTVNGKLDTRALPAPSYGQVERYRAPATPVEAVLAGIYAQVLGLDQVGVDDSFFDLGGDSISAIQVAARARAAGIECRPRDLFTLQSVAGIAGAARLNGDAASGAVDDCAGEVPATPIIRWLESVQGPVGQFNQMVLVQAPAGVTKDDVVVLLQALLDRHAMLRLQVADGSTGHWSLWVPEPGSVAAPSRLQVVPEMSETALAAARSRLNPAAGEMLSALWVANAGQLLLVIHHLAVDAVSWRILLDDLNNAWNQHRRGQRVVLSSRGTSFRRWASLLGEYAQRHEVVAQVSAWQQVMMPGAEMPAVQPAVDTFASAGHMSASLDVETTRMLTDDVPAAFHARIQEILLIAYALAWWAFFGEDAGRIVIDVEGHGRQDELAPGIDLSHTVGWFTTKYPVAVAVETDLRWTDVVAGGAALGVVIKNAKEQLRALPDGLTYGLLRYLTAQNEQIELAAADPPIGFNYLGRLGEHAQAVTADDSWQICYGALPVNEMSEAGYDMPLMHTVEVNAATVNTPAGPQLHAEWTWAPSKVDRAQITRISQLWFEALRGICAHVRTGGGGLTPSDVLPARLSQQQIDELGRQYRIADVVPLTPLQQAMLSFAGRPHGLADAYVVQVGITLTGQLDQHRLRRAVEILLERHPNLAARFITEGLDEPVQIIPANPIAQWRYAEFAAAEQHDVERLCAAERQAVTDLTNNGPLRAALLRRAQNRHLFLLTTHHIVCDGWSLQIMLRDIFACYHEQELPRPVAYRRFLTWLAARDHAAACAAWRKLFSGFHTPTLVGPPNRSRLAEGRVRSFQLPVETTDALTRLARSHTTTINTVLQAAWAQVLVWLTGHHDVAFGTTVSGRPAELAGAQSMVGLLANTVPVRAITSVTTTTTELLSQLKQAQHDTLEHQYLALADITDGCGQDPLFDTLLVFQNYPVENFTVGGADELAITEITGYEFSHYPLAVRVSPGRQLNLRVEFAGDVFDASGIELIIRRLRQLLDIMAAYPDKPLRAIELRHET</sequence>
<dbReference type="FunFam" id="1.10.1200.10:FF:000016">
    <property type="entry name" value="Non-ribosomal peptide synthase"/>
    <property type="match status" value="2"/>
</dbReference>
<dbReference type="InterPro" id="IPR000873">
    <property type="entry name" value="AMP-dep_synth/lig_dom"/>
</dbReference>
<keyword evidence="6" id="KW-0045">Antibiotic biosynthesis</keyword>
<dbReference type="InterPro" id="IPR045851">
    <property type="entry name" value="AMP-bd_C_sf"/>
</dbReference>
<dbReference type="Proteomes" id="UP000020561">
    <property type="component" value="Unassembled WGS sequence"/>
</dbReference>
<dbReference type="InterPro" id="IPR006162">
    <property type="entry name" value="Ppantetheine_attach_site"/>
</dbReference>
<dbReference type="Pfam" id="PF00550">
    <property type="entry name" value="PP-binding"/>
    <property type="match status" value="3"/>
</dbReference>
<proteinExistence type="inferred from homology"/>
<dbReference type="InterPro" id="IPR025110">
    <property type="entry name" value="AMP-bd_C"/>
</dbReference>
<dbReference type="PATRIC" id="fig|1299326.3.peg.1507"/>
<reference evidence="8 9" key="1">
    <citation type="submission" date="2013-12" db="EMBL/GenBank/DDBJ databases">
        <authorList>
            <person name="Brown-Elliot B."/>
            <person name="Wallace R."/>
            <person name="Lenaerts A."/>
            <person name="Ordway D."/>
            <person name="DeGroote M.A."/>
            <person name="Parker T."/>
            <person name="Sizemore C."/>
            <person name="Tallon L.J."/>
            <person name="Sadzewicz L.K."/>
            <person name="Sengamalay N."/>
            <person name="Fraser C.M."/>
            <person name="Hine E."/>
            <person name="Shefchek K.A."/>
            <person name="Das S.P."/>
            <person name="Tettelin H."/>
        </authorList>
    </citation>
    <scope>NUCLEOTIDE SEQUENCE [LARGE SCALE GENOMIC DNA]</scope>
    <source>
        <strain evidence="8 9">662</strain>
    </source>
</reference>
<dbReference type="FunFam" id="3.30.300.30:FF:000010">
    <property type="entry name" value="Enterobactin synthetase component F"/>
    <property type="match status" value="3"/>
</dbReference>
<dbReference type="InterPro" id="IPR020806">
    <property type="entry name" value="PKS_PP-bd"/>
</dbReference>
<dbReference type="NCBIfam" id="TIGR01720">
    <property type="entry name" value="NRPS-para261"/>
    <property type="match status" value="1"/>
</dbReference>
<dbReference type="InterPro" id="IPR023213">
    <property type="entry name" value="CAT-like_dom_sf"/>
</dbReference>